<evidence type="ECO:0000313" key="2">
    <source>
        <dbReference type="EMBL" id="EAQ99244.2"/>
    </source>
</evidence>
<gene>
    <name evidence="2" type="ORF">KT71_16281</name>
</gene>
<feature type="transmembrane region" description="Helical" evidence="1">
    <location>
        <begin position="103"/>
        <end position="122"/>
    </location>
</feature>
<reference evidence="2 3" key="2">
    <citation type="journal article" date="2009" name="PLoS ONE">
        <title>The photosynthetic apparatus and its regulation in the aerobic gammaproteobacterium Congregibacter litoralis gen. nov., sp. nov.</title>
        <authorList>
            <person name="Spring S."/>
            <person name="Lunsdorf H."/>
            <person name="Fuchs B.M."/>
            <person name="Tindall B.J."/>
        </authorList>
    </citation>
    <scope>NUCLEOTIDE SEQUENCE [LARGE SCALE GENOMIC DNA]</scope>
    <source>
        <strain evidence="2">KT71</strain>
    </source>
</reference>
<evidence type="ECO:0000256" key="1">
    <source>
        <dbReference type="SAM" id="Phobius"/>
    </source>
</evidence>
<dbReference type="HOGENOM" id="CLU_124879_0_1_6"/>
<dbReference type="STRING" id="314285.KT71_16281"/>
<comment type="caution">
    <text evidence="2">The sequence shown here is derived from an EMBL/GenBank/DDBJ whole genome shotgun (WGS) entry which is preliminary data.</text>
</comment>
<keyword evidence="1" id="KW-0812">Transmembrane</keyword>
<proteinExistence type="predicted"/>
<dbReference type="InterPro" id="IPR018750">
    <property type="entry name" value="DUF2306_membrane"/>
</dbReference>
<feature type="transmembrane region" description="Helical" evidence="1">
    <location>
        <begin position="39"/>
        <end position="57"/>
    </location>
</feature>
<dbReference type="eggNOG" id="COG5395">
    <property type="taxonomic scope" value="Bacteria"/>
</dbReference>
<sequence length="127" mass="13997">MNYTTIVFTHLITVCAAFLLGTTMLVLKKGTPLHRMLGRSYLLLMLFTAGTALALPAQLGPTVLGHFGPIHLLCIVVAYSVPKGWLAARRGDWQTHRKVMVRLYVLALVVAGLFTLAPGRLIHSWVF</sequence>
<dbReference type="AlphaFoldDB" id="A4A3H1"/>
<dbReference type="RefSeq" id="WP_023659519.1">
    <property type="nucleotide sequence ID" value="NZ_CM002299.1"/>
</dbReference>
<dbReference type="Proteomes" id="UP000019205">
    <property type="component" value="Chromosome"/>
</dbReference>
<feature type="transmembrane region" description="Helical" evidence="1">
    <location>
        <begin position="63"/>
        <end position="82"/>
    </location>
</feature>
<organism evidence="2 3">
    <name type="scientific">Congregibacter litoralis KT71</name>
    <dbReference type="NCBI Taxonomy" id="314285"/>
    <lineage>
        <taxon>Bacteria</taxon>
        <taxon>Pseudomonadati</taxon>
        <taxon>Pseudomonadota</taxon>
        <taxon>Gammaproteobacteria</taxon>
        <taxon>Cellvibrionales</taxon>
        <taxon>Halieaceae</taxon>
        <taxon>Congregibacter</taxon>
    </lineage>
</organism>
<reference evidence="2 3" key="1">
    <citation type="journal article" date="2007" name="Proc. Natl. Acad. Sci. U.S.A.">
        <title>Characterization of a marine gammaproteobacterium capable of aerobic anoxygenic photosynthesis.</title>
        <authorList>
            <person name="Fuchs B.M."/>
            <person name="Spring S."/>
            <person name="Teeling H."/>
            <person name="Quast C."/>
            <person name="Wulf J."/>
            <person name="Schattenhofer M."/>
            <person name="Yan S."/>
            <person name="Ferriera S."/>
            <person name="Johnson J."/>
            <person name="Glockner F.O."/>
            <person name="Amann R."/>
        </authorList>
    </citation>
    <scope>NUCLEOTIDE SEQUENCE [LARGE SCALE GENOMIC DNA]</scope>
    <source>
        <strain evidence="2">KT71</strain>
    </source>
</reference>
<protein>
    <submittedName>
        <fullName evidence="2">Putative membrane protein</fullName>
    </submittedName>
</protein>
<keyword evidence="1" id="KW-1133">Transmembrane helix</keyword>
<dbReference type="Pfam" id="PF10067">
    <property type="entry name" value="DUF2306"/>
    <property type="match status" value="1"/>
</dbReference>
<keyword evidence="1" id="KW-0472">Membrane</keyword>
<dbReference type="OrthoDB" id="9815686at2"/>
<feature type="transmembrane region" description="Helical" evidence="1">
    <location>
        <begin position="6"/>
        <end position="27"/>
    </location>
</feature>
<accession>A4A3H1</accession>
<evidence type="ECO:0000313" key="3">
    <source>
        <dbReference type="Proteomes" id="UP000019205"/>
    </source>
</evidence>
<dbReference type="EMBL" id="AAOA02000001">
    <property type="protein sequence ID" value="EAQ99244.2"/>
    <property type="molecule type" value="Genomic_DNA"/>
</dbReference>
<name>A4A3H1_9GAMM</name>
<keyword evidence="3" id="KW-1185">Reference proteome</keyword>